<proteinExistence type="predicted"/>
<dbReference type="InterPro" id="IPR016181">
    <property type="entry name" value="Acyl_CoA_acyltransferase"/>
</dbReference>
<feature type="domain" description="N-acetyltransferase" evidence="1">
    <location>
        <begin position="4"/>
        <end position="147"/>
    </location>
</feature>
<keyword evidence="3" id="KW-1185">Reference proteome</keyword>
<protein>
    <submittedName>
        <fullName evidence="2">GNAT family N-acetyltransferase</fullName>
    </submittedName>
</protein>
<dbReference type="EMBL" id="CP119317">
    <property type="protein sequence ID" value="WEK56004.1"/>
    <property type="molecule type" value="Genomic_DNA"/>
</dbReference>
<dbReference type="Proteomes" id="UP001178662">
    <property type="component" value="Chromosome"/>
</dbReference>
<dbReference type="PROSITE" id="PS51186">
    <property type="entry name" value="GNAT"/>
    <property type="match status" value="1"/>
</dbReference>
<sequence length="148" mass="16660">MLIDITSRLNEPEIQELISYAVFPDPEQLNHVIAQYQSVQSGQEIFGYTSDDDEDDQTIIGIIGSILNDQKVLTIQHIAVLPEDRGKGYGRGMILELLHMKQPTTIVAETDEEAVQFYRSIGFTIASLGEVYAGVERFQCSYEVDDEE</sequence>
<evidence type="ECO:0000313" key="2">
    <source>
        <dbReference type="EMBL" id="WEK56004.1"/>
    </source>
</evidence>
<gene>
    <name evidence="2" type="ORF">P0Y55_08140</name>
</gene>
<evidence type="ECO:0000259" key="1">
    <source>
        <dbReference type="PROSITE" id="PS51186"/>
    </source>
</evidence>
<dbReference type="AlphaFoldDB" id="A0AA95JH29"/>
<evidence type="ECO:0000313" key="3">
    <source>
        <dbReference type="Proteomes" id="UP001178662"/>
    </source>
</evidence>
<name>A0AA95JH29_9BACL</name>
<accession>A0AA95JH29</accession>
<dbReference type="SUPFAM" id="SSF55729">
    <property type="entry name" value="Acyl-CoA N-acyltransferases (Nat)"/>
    <property type="match status" value="1"/>
</dbReference>
<dbReference type="Gene3D" id="3.40.630.30">
    <property type="match status" value="1"/>
</dbReference>
<dbReference type="CDD" id="cd04301">
    <property type="entry name" value="NAT_SF"/>
    <property type="match status" value="1"/>
</dbReference>
<organism evidence="2 3">
    <name type="scientific">Candidatus Cohnella colombiensis</name>
    <dbReference type="NCBI Taxonomy" id="3121368"/>
    <lineage>
        <taxon>Bacteria</taxon>
        <taxon>Bacillati</taxon>
        <taxon>Bacillota</taxon>
        <taxon>Bacilli</taxon>
        <taxon>Bacillales</taxon>
        <taxon>Paenibacillaceae</taxon>
        <taxon>Cohnella</taxon>
    </lineage>
</organism>
<dbReference type="GO" id="GO:0016747">
    <property type="term" value="F:acyltransferase activity, transferring groups other than amino-acyl groups"/>
    <property type="evidence" value="ECO:0007669"/>
    <property type="project" value="InterPro"/>
</dbReference>
<dbReference type="InterPro" id="IPR000182">
    <property type="entry name" value="GNAT_dom"/>
</dbReference>
<reference evidence="2" key="1">
    <citation type="submission" date="2023-03" db="EMBL/GenBank/DDBJ databases">
        <title>Andean soil-derived lignocellulolytic bacterial consortium as a source of novel taxa and putative plastic-active enzymes.</title>
        <authorList>
            <person name="Diaz-Garcia L."/>
            <person name="Chuvochina M."/>
            <person name="Feuerriegel G."/>
            <person name="Bunk B."/>
            <person name="Sproer C."/>
            <person name="Streit W.R."/>
            <person name="Rodriguez L.M."/>
            <person name="Overmann J."/>
            <person name="Jimenez D.J."/>
        </authorList>
    </citation>
    <scope>NUCLEOTIDE SEQUENCE</scope>
    <source>
        <strain evidence="2">MAG 2441</strain>
    </source>
</reference>
<dbReference type="Pfam" id="PF13508">
    <property type="entry name" value="Acetyltransf_7"/>
    <property type="match status" value="1"/>
</dbReference>